<gene>
    <name evidence="20" type="ORF">HOLleu_30922</name>
</gene>
<dbReference type="FunFam" id="1.20.5.170:FF:000034">
    <property type="entry name" value="Nucleoporin P54, putative"/>
    <property type="match status" value="1"/>
</dbReference>
<dbReference type="Gene3D" id="1.20.5.490">
    <property type="entry name" value="Single helix bin"/>
    <property type="match status" value="1"/>
</dbReference>
<evidence type="ECO:0000256" key="17">
    <source>
        <dbReference type="SAM" id="Coils"/>
    </source>
</evidence>
<evidence type="ECO:0000256" key="5">
    <source>
        <dbReference type="ARBA" id="ARBA00022816"/>
    </source>
</evidence>
<evidence type="ECO:0000313" key="20">
    <source>
        <dbReference type="EMBL" id="KAJ8028625.1"/>
    </source>
</evidence>
<evidence type="ECO:0000256" key="13">
    <source>
        <dbReference type="ARBA" id="ARBA00054361"/>
    </source>
</evidence>
<proteinExistence type="inferred from homology"/>
<keyword evidence="11" id="KW-0539">Nucleus</keyword>
<dbReference type="GO" id="GO:0017056">
    <property type="term" value="F:structural constituent of nuclear pore"/>
    <property type="evidence" value="ECO:0007669"/>
    <property type="project" value="TreeGrafter"/>
</dbReference>
<accession>A0A9Q1BLD6</accession>
<sequence>MTFNFGSKPTGAFGSTGGGFNFGSSTTGASSSGFNFGSKPAGAATSSTGGFSFGSTATTSASTGFNFGSKLGTSTSSSGFGFGSGTGFGGFNSTAKTTSSLFGGTFGTVTTTTPSGLNFGGLSTTGTGLSTGFGNQLQQQQQQQQQGQVNPDLLLLASALSVPTIYGDERDNILKKWNQLQAFWGTGKGYINQNNSVNFTPENPFCRFKTVGYSIKPTSKNSDGLIILQLNKKEAEVRNNQQQLVDTLFRVLGSKPTLSVCVEDVKTVPNNKCEVTIYILERSPNGMTKRVSASQAYQFMNHPSCQSQLSTLGVVGLVPRVQLSTSQLQEYLKNPPLGYDPRLWRQAQLDNPDPDNLIPLPLVGFETLKSRLEQQAQFTKQHQARLEHIGKELQQLDQDKNTLLARLSEYRRKHQDLSHRLLQVFVKQEIQRKRGVALQMDEEQLRTRLEALFAEVNAPTQVKGRLNEMLSHIRQQSQVCFGRAEERYELTMDMQQEIKLHLKQQQEGISHLVEVIKDDLEDLKLIEQDMSEVIATRR</sequence>
<feature type="domain" description="Nup54 C-terminal interacting" evidence="19">
    <location>
        <begin position="488"/>
        <end position="526"/>
    </location>
</feature>
<dbReference type="GO" id="GO:0036228">
    <property type="term" value="P:protein localization to nuclear inner membrane"/>
    <property type="evidence" value="ECO:0007669"/>
    <property type="project" value="TreeGrafter"/>
</dbReference>
<dbReference type="GO" id="GO:0051028">
    <property type="term" value="P:mRNA transport"/>
    <property type="evidence" value="ECO:0007669"/>
    <property type="project" value="UniProtKB-KW"/>
</dbReference>
<comment type="subunit">
    <text evidence="15">Component of the p62 complex, a complex composed of NUP62, NUP54, and the isoform p58 and isoform p45 of NUP58. Interacts with NUTF2.</text>
</comment>
<evidence type="ECO:0000256" key="7">
    <source>
        <dbReference type="ARBA" id="ARBA00023010"/>
    </source>
</evidence>
<dbReference type="OrthoDB" id="6162375at2759"/>
<feature type="coiled-coil region" evidence="17">
    <location>
        <begin position="379"/>
        <end position="420"/>
    </location>
</feature>
<keyword evidence="4" id="KW-0677">Repeat</keyword>
<keyword evidence="8" id="KW-0906">Nuclear pore complex</keyword>
<dbReference type="Pfam" id="PF13874">
    <property type="entry name" value="Nup54"/>
    <property type="match status" value="1"/>
</dbReference>
<comment type="subcellular location">
    <subcellularLocation>
        <location evidence="12">Endomembrane system</location>
        <topology evidence="12">Peripheral membrane protein</topology>
        <orientation evidence="12">Cytoplasmic side</orientation>
    </subcellularLocation>
    <subcellularLocation>
        <location evidence="1">Nucleus membrane</location>
    </subcellularLocation>
    <subcellularLocation>
        <location evidence="2">Nucleus</location>
        <location evidence="2">Nuclear pore complex</location>
    </subcellularLocation>
</comment>
<evidence type="ECO:0000256" key="6">
    <source>
        <dbReference type="ARBA" id="ARBA00022927"/>
    </source>
</evidence>
<comment type="function">
    <text evidence="13">Component of the nuclear pore complex, a complex required for the trafficking across the nuclear membrane.</text>
</comment>
<evidence type="ECO:0000256" key="8">
    <source>
        <dbReference type="ARBA" id="ARBA00023132"/>
    </source>
</evidence>
<evidence type="ECO:0000256" key="14">
    <source>
        <dbReference type="ARBA" id="ARBA00060798"/>
    </source>
</evidence>
<evidence type="ECO:0000256" key="12">
    <source>
        <dbReference type="ARBA" id="ARBA00029433"/>
    </source>
</evidence>
<keyword evidence="7" id="KW-0811">Translocation</keyword>
<evidence type="ECO:0000256" key="15">
    <source>
        <dbReference type="ARBA" id="ARBA00064717"/>
    </source>
</evidence>
<dbReference type="Gene3D" id="1.20.5.170">
    <property type="match status" value="1"/>
</dbReference>
<evidence type="ECO:0000256" key="4">
    <source>
        <dbReference type="ARBA" id="ARBA00022737"/>
    </source>
</evidence>
<keyword evidence="3" id="KW-0813">Transport</keyword>
<evidence type="ECO:0000256" key="16">
    <source>
        <dbReference type="ARBA" id="ARBA00076402"/>
    </source>
</evidence>
<dbReference type="InterPro" id="IPR024864">
    <property type="entry name" value="Nup54/Nup57/Nup44"/>
</dbReference>
<dbReference type="GO" id="GO:0031965">
    <property type="term" value="C:nuclear membrane"/>
    <property type="evidence" value="ECO:0007669"/>
    <property type="project" value="UniProtKB-SubCell"/>
</dbReference>
<evidence type="ECO:0000256" key="9">
    <source>
        <dbReference type="ARBA" id="ARBA00023136"/>
    </source>
</evidence>
<dbReference type="GO" id="GO:0006999">
    <property type="term" value="P:nuclear pore organization"/>
    <property type="evidence" value="ECO:0007669"/>
    <property type="project" value="TreeGrafter"/>
</dbReference>
<keyword evidence="9" id="KW-0472">Membrane</keyword>
<organism evidence="20 21">
    <name type="scientific">Holothuria leucospilota</name>
    <name type="common">Black long sea cucumber</name>
    <name type="synonym">Mertensiothuria leucospilota</name>
    <dbReference type="NCBI Taxonomy" id="206669"/>
    <lineage>
        <taxon>Eukaryota</taxon>
        <taxon>Metazoa</taxon>
        <taxon>Echinodermata</taxon>
        <taxon>Eleutherozoa</taxon>
        <taxon>Echinozoa</taxon>
        <taxon>Holothuroidea</taxon>
        <taxon>Aspidochirotacea</taxon>
        <taxon>Aspidochirotida</taxon>
        <taxon>Holothuriidae</taxon>
        <taxon>Holothuria</taxon>
    </lineage>
</organism>
<dbReference type="GO" id="GO:0044613">
    <property type="term" value="C:nuclear pore central transport channel"/>
    <property type="evidence" value="ECO:0007669"/>
    <property type="project" value="TreeGrafter"/>
</dbReference>
<evidence type="ECO:0000256" key="10">
    <source>
        <dbReference type="ARBA" id="ARBA00023180"/>
    </source>
</evidence>
<dbReference type="InterPro" id="IPR040985">
    <property type="entry name" value="Nup54_C"/>
</dbReference>
<evidence type="ECO:0000256" key="3">
    <source>
        <dbReference type="ARBA" id="ARBA00022448"/>
    </source>
</evidence>
<dbReference type="PANTHER" id="PTHR13000:SF0">
    <property type="entry name" value="NUCLEOPORIN P54"/>
    <property type="match status" value="1"/>
</dbReference>
<keyword evidence="21" id="KW-1185">Reference proteome</keyword>
<evidence type="ECO:0000256" key="1">
    <source>
        <dbReference type="ARBA" id="ARBA00004126"/>
    </source>
</evidence>
<dbReference type="GO" id="GO:0006607">
    <property type="term" value="P:NLS-bearing protein import into nucleus"/>
    <property type="evidence" value="ECO:0007669"/>
    <property type="project" value="TreeGrafter"/>
</dbReference>
<dbReference type="PANTHER" id="PTHR13000">
    <property type="entry name" value="NUCLEOPORIN P54"/>
    <property type="match status" value="1"/>
</dbReference>
<reference evidence="20" key="1">
    <citation type="submission" date="2021-10" db="EMBL/GenBank/DDBJ databases">
        <title>Tropical sea cucumber genome reveals ecological adaptation and Cuvierian tubules defense mechanism.</title>
        <authorList>
            <person name="Chen T."/>
        </authorList>
    </citation>
    <scope>NUCLEOTIDE SEQUENCE</scope>
    <source>
        <strain evidence="20">Nanhai2018</strain>
        <tissue evidence="20">Muscle</tissue>
    </source>
</reference>
<evidence type="ECO:0000256" key="11">
    <source>
        <dbReference type="ARBA" id="ARBA00023242"/>
    </source>
</evidence>
<comment type="similarity">
    <text evidence="14">Belongs to the NUP54 family.</text>
</comment>
<keyword evidence="5" id="KW-0509">mRNA transport</keyword>
<evidence type="ECO:0000313" key="21">
    <source>
        <dbReference type="Proteomes" id="UP001152320"/>
    </source>
</evidence>
<evidence type="ECO:0000259" key="19">
    <source>
        <dbReference type="Pfam" id="PF18437"/>
    </source>
</evidence>
<comment type="caution">
    <text evidence="20">The sequence shown here is derived from an EMBL/GenBank/DDBJ whole genome shotgun (WGS) entry which is preliminary data.</text>
</comment>
<keyword evidence="6" id="KW-0653">Protein transport</keyword>
<feature type="domain" description="Nucleoporin Nup54 alpha-helical" evidence="18">
    <location>
        <begin position="335"/>
        <end position="472"/>
    </location>
</feature>
<keyword evidence="10" id="KW-0325">Glycoprotein</keyword>
<dbReference type="AlphaFoldDB" id="A0A9Q1BLD6"/>
<keyword evidence="17" id="KW-0175">Coiled coil</keyword>
<evidence type="ECO:0000259" key="18">
    <source>
        <dbReference type="Pfam" id="PF13874"/>
    </source>
</evidence>
<dbReference type="Pfam" id="PF18437">
    <property type="entry name" value="Nup54_C"/>
    <property type="match status" value="1"/>
</dbReference>
<dbReference type="Proteomes" id="UP001152320">
    <property type="component" value="Chromosome 15"/>
</dbReference>
<dbReference type="InterPro" id="IPR025712">
    <property type="entry name" value="Nup54_alpha-helical_dom"/>
</dbReference>
<dbReference type="FunFam" id="1.20.5.490:FF:000003">
    <property type="entry name" value="nucleoporin p54 isoform X1"/>
    <property type="match status" value="1"/>
</dbReference>
<name>A0A9Q1BLD6_HOLLE</name>
<evidence type="ECO:0000256" key="2">
    <source>
        <dbReference type="ARBA" id="ARBA00004567"/>
    </source>
</evidence>
<protein>
    <recommendedName>
        <fullName evidence="16">54 kDa nucleoporin</fullName>
    </recommendedName>
</protein>
<dbReference type="EMBL" id="JAIZAY010000015">
    <property type="protein sequence ID" value="KAJ8028625.1"/>
    <property type="molecule type" value="Genomic_DNA"/>
</dbReference>